<dbReference type="PANTHER" id="PTHR10884:SF14">
    <property type="entry name" value="NADH DEHYDROGENASE [UBIQUINONE] IRON-SULFUR PROTEIN 3, MITOCHONDRIAL"/>
    <property type="match status" value="1"/>
</dbReference>
<evidence type="ECO:0000259" key="8">
    <source>
        <dbReference type="Pfam" id="PF00329"/>
    </source>
</evidence>
<comment type="subunit">
    <text evidence="5">NDH-1 is composed of 14 different subunits. Subunits NuoB, C, D, E, F, and G constitute the peripheral sector of the complex.</text>
</comment>
<protein>
    <recommendedName>
        <fullName evidence="5">NADH-quinone oxidoreductase subunit C</fullName>
        <ecNumber evidence="5">7.1.1.-</ecNumber>
    </recommendedName>
    <alternativeName>
        <fullName evidence="5">NADH dehydrogenase I subunit C</fullName>
    </alternativeName>
    <alternativeName>
        <fullName evidence="5">NDH-1 subunit C</fullName>
    </alternativeName>
</protein>
<dbReference type="GO" id="GO:0050136">
    <property type="term" value="F:NADH dehydrogenase (quinone) (non-electrogenic) activity"/>
    <property type="evidence" value="ECO:0007669"/>
    <property type="project" value="UniProtKB-UniRule"/>
</dbReference>
<dbReference type="PATRIC" id="fig|1796491.3.peg.3232"/>
<evidence type="ECO:0000256" key="1">
    <source>
        <dbReference type="ARBA" id="ARBA00007569"/>
    </source>
</evidence>
<proteinExistence type="inferred from homology"/>
<evidence type="ECO:0000256" key="3">
    <source>
        <dbReference type="ARBA" id="ARBA00022719"/>
    </source>
</evidence>
<evidence type="ECO:0000256" key="5">
    <source>
        <dbReference type="HAMAP-Rule" id="MF_01357"/>
    </source>
</evidence>
<comment type="subcellular location">
    <subcellularLocation>
        <location evidence="5">Cell membrane</location>
        <topology evidence="5">Peripheral membrane protein</topology>
        <orientation evidence="5">Cytoplasmic side</orientation>
    </subcellularLocation>
</comment>
<dbReference type="InterPro" id="IPR020396">
    <property type="entry name" value="NADH_UbQ_OxRdtase_CS"/>
</dbReference>
<dbReference type="GO" id="GO:0005886">
    <property type="term" value="C:plasma membrane"/>
    <property type="evidence" value="ECO:0007669"/>
    <property type="project" value="UniProtKB-SubCell"/>
</dbReference>
<evidence type="ECO:0000256" key="4">
    <source>
        <dbReference type="ARBA" id="ARBA00023075"/>
    </source>
</evidence>
<organism evidence="9 10">
    <name type="scientific">Candidatus Gallionella acididurans</name>
    <dbReference type="NCBI Taxonomy" id="1796491"/>
    <lineage>
        <taxon>Bacteria</taxon>
        <taxon>Pseudomonadati</taxon>
        <taxon>Pseudomonadota</taxon>
        <taxon>Betaproteobacteria</taxon>
        <taxon>Nitrosomonadales</taxon>
        <taxon>Gallionellaceae</taxon>
        <taxon>Gallionella</taxon>
    </lineage>
</organism>
<keyword evidence="3 5" id="KW-0874">Quinone</keyword>
<feature type="domain" description="NADH:ubiquinone oxidoreductase 30kDa subunit" evidence="8">
    <location>
        <begin position="33"/>
        <end position="178"/>
    </location>
</feature>
<name>A0A139BPJ2_9PROT</name>
<keyword evidence="5" id="KW-1003">Cell membrane</keyword>
<dbReference type="GO" id="GO:0008137">
    <property type="term" value="F:NADH dehydrogenase (ubiquinone) activity"/>
    <property type="evidence" value="ECO:0007669"/>
    <property type="project" value="InterPro"/>
</dbReference>
<dbReference type="Gene3D" id="3.30.460.80">
    <property type="entry name" value="NADH:ubiquinone oxidoreductase, 30kDa subunit"/>
    <property type="match status" value="1"/>
</dbReference>
<sequence length="218" mass="24385">MAADLSTLRANLTSLLGDKLAGMEDGSGELTVVAKSADLLAVLGRLRDMPELHFEQMMDLCCVDYSAYGSDVSEGGAYFASDITPVDAVARPHRFAVVYHLLSVKHNARLRVRVFAGEDDFPVLPSVVDVWPCANWYEREAFDLFGIIFTGHPDLRRILTDYGFVGNPFRKDFPLSGHVEMRYDPAQQRVIYQPVSIEPREVTPRIVREENYASISGK</sequence>
<dbReference type="GO" id="GO:0048038">
    <property type="term" value="F:quinone binding"/>
    <property type="evidence" value="ECO:0007669"/>
    <property type="project" value="UniProtKB-KW"/>
</dbReference>
<keyword evidence="5 6" id="KW-1278">Translocase</keyword>
<dbReference type="AlphaFoldDB" id="A0A139BPJ2"/>
<keyword evidence="5 6" id="KW-0520">NAD</keyword>
<dbReference type="EMBL" id="LSLI01000119">
    <property type="protein sequence ID" value="KXS30926.1"/>
    <property type="molecule type" value="Genomic_DNA"/>
</dbReference>
<evidence type="ECO:0000256" key="2">
    <source>
        <dbReference type="ARBA" id="ARBA00022448"/>
    </source>
</evidence>
<reference evidence="9 10" key="1">
    <citation type="submission" date="2016-02" db="EMBL/GenBank/DDBJ databases">
        <authorList>
            <person name="Wen L."/>
            <person name="He K."/>
            <person name="Yang H."/>
        </authorList>
    </citation>
    <scope>NUCLEOTIDE SEQUENCE [LARGE SCALE GENOMIC DNA]</scope>
    <source>
        <strain evidence="9">ShG14-8</strain>
    </source>
</reference>
<dbReference type="SUPFAM" id="SSF143243">
    <property type="entry name" value="Nqo5-like"/>
    <property type="match status" value="1"/>
</dbReference>
<dbReference type="EC" id="7.1.1.-" evidence="5"/>
<keyword evidence="2 5" id="KW-0813">Transport</keyword>
<dbReference type="InterPro" id="IPR037232">
    <property type="entry name" value="NADH_quin_OxRdtase_su_C/D-like"/>
</dbReference>
<evidence type="ECO:0000256" key="7">
    <source>
        <dbReference type="RuleBase" id="RU003582"/>
    </source>
</evidence>
<dbReference type="Pfam" id="PF00329">
    <property type="entry name" value="Complex1_30kDa"/>
    <property type="match status" value="1"/>
</dbReference>
<keyword evidence="4 5" id="KW-0830">Ubiquinone</keyword>
<dbReference type="InterPro" id="IPR001268">
    <property type="entry name" value="NADH_UbQ_OxRdtase_30kDa_su"/>
</dbReference>
<gene>
    <name evidence="5" type="primary">nuoC</name>
    <name evidence="9" type="ORF">AWT59_2949</name>
</gene>
<dbReference type="InterPro" id="IPR010218">
    <property type="entry name" value="NADH_DH_suC"/>
</dbReference>
<dbReference type="NCBIfam" id="NF004730">
    <property type="entry name" value="PRK06074.1-1"/>
    <property type="match status" value="1"/>
</dbReference>
<evidence type="ECO:0000313" key="10">
    <source>
        <dbReference type="Proteomes" id="UP000070578"/>
    </source>
</evidence>
<dbReference type="HAMAP" id="MF_01357">
    <property type="entry name" value="NDH1_NuoC"/>
    <property type="match status" value="1"/>
</dbReference>
<evidence type="ECO:0000313" key="9">
    <source>
        <dbReference type="EMBL" id="KXS30926.1"/>
    </source>
</evidence>
<keyword evidence="5" id="KW-0472">Membrane</keyword>
<comment type="caution">
    <text evidence="9">The sequence shown here is derived from an EMBL/GenBank/DDBJ whole genome shotgun (WGS) entry which is preliminary data.</text>
</comment>
<evidence type="ECO:0000256" key="6">
    <source>
        <dbReference type="RuleBase" id="RU003456"/>
    </source>
</evidence>
<comment type="similarity">
    <text evidence="1 5 6">Belongs to the complex I 30 kDa subunit family.</text>
</comment>
<dbReference type="Proteomes" id="UP000070578">
    <property type="component" value="Unassembled WGS sequence"/>
</dbReference>
<reference evidence="9 10" key="2">
    <citation type="submission" date="2016-03" db="EMBL/GenBank/DDBJ databases">
        <title>New uncultured bacterium of the family Gallionellaceae from acid mine drainage: description and reconstruction of genome based on metagenomic analysis of microbial community.</title>
        <authorList>
            <person name="Kadnikov V."/>
            <person name="Ivasenko D."/>
            <person name="Beletsky A."/>
            <person name="Mardanov A."/>
            <person name="Danilova E."/>
            <person name="Pimenov N."/>
            <person name="Karnachuk O."/>
            <person name="Ravin N."/>
        </authorList>
    </citation>
    <scope>NUCLEOTIDE SEQUENCE [LARGE SCALE GENOMIC DNA]</scope>
    <source>
        <strain evidence="9">ShG14-8</strain>
    </source>
</reference>
<dbReference type="PANTHER" id="PTHR10884">
    <property type="entry name" value="NADH DEHYDROGENASE UBIQUINONE IRON-SULFUR PROTEIN 3"/>
    <property type="match status" value="1"/>
</dbReference>
<accession>A0A139BPJ2</accession>
<dbReference type="PROSITE" id="PS00542">
    <property type="entry name" value="COMPLEX1_30K"/>
    <property type="match status" value="1"/>
</dbReference>
<comment type="function">
    <text evidence="5">NDH-1 shuttles electrons from NADH, via FMN and iron-sulfur (Fe-S) centers, to quinones in the respiratory chain. The immediate electron acceptor for the enzyme in this species is believed to be ubiquinone. Couples the redox reaction to proton translocation (for every two electrons transferred, four hydrogen ions are translocated across the cytoplasmic membrane), and thus conserves the redox energy in a proton gradient.</text>
</comment>
<comment type="catalytic activity">
    <reaction evidence="5 7">
        <text>a quinone + NADH + 5 H(+)(in) = a quinol + NAD(+) + 4 H(+)(out)</text>
        <dbReference type="Rhea" id="RHEA:57888"/>
        <dbReference type="ChEBI" id="CHEBI:15378"/>
        <dbReference type="ChEBI" id="CHEBI:24646"/>
        <dbReference type="ChEBI" id="CHEBI:57540"/>
        <dbReference type="ChEBI" id="CHEBI:57945"/>
        <dbReference type="ChEBI" id="CHEBI:132124"/>
    </reaction>
</comment>